<evidence type="ECO:0000256" key="2">
    <source>
        <dbReference type="ARBA" id="ARBA00005928"/>
    </source>
</evidence>
<evidence type="ECO:0000313" key="12">
    <source>
        <dbReference type="EMBL" id="CAD7427540.1"/>
    </source>
</evidence>
<dbReference type="GO" id="GO:0005777">
    <property type="term" value="C:peroxisome"/>
    <property type="evidence" value="ECO:0007669"/>
    <property type="project" value="TreeGrafter"/>
</dbReference>
<keyword evidence="8" id="KW-0472">Membrane</keyword>
<keyword evidence="6" id="KW-1133">Transmembrane helix</keyword>
<organism evidence="12">
    <name type="scientific">Timema monikensis</name>
    <dbReference type="NCBI Taxonomy" id="170555"/>
    <lineage>
        <taxon>Eukaryota</taxon>
        <taxon>Metazoa</taxon>
        <taxon>Ecdysozoa</taxon>
        <taxon>Arthropoda</taxon>
        <taxon>Hexapoda</taxon>
        <taxon>Insecta</taxon>
        <taxon>Pterygota</taxon>
        <taxon>Neoptera</taxon>
        <taxon>Polyneoptera</taxon>
        <taxon>Phasmatodea</taxon>
        <taxon>Timematodea</taxon>
        <taxon>Timematoidea</taxon>
        <taxon>Timematidae</taxon>
        <taxon>Timema</taxon>
    </lineage>
</organism>
<keyword evidence="5 10" id="KW-0521">NADP</keyword>
<evidence type="ECO:0000256" key="3">
    <source>
        <dbReference type="ARBA" id="ARBA00022516"/>
    </source>
</evidence>
<evidence type="ECO:0000256" key="4">
    <source>
        <dbReference type="ARBA" id="ARBA00022692"/>
    </source>
</evidence>
<dbReference type="Pfam" id="PF07993">
    <property type="entry name" value="NAD_binding_4"/>
    <property type="match status" value="1"/>
</dbReference>
<gene>
    <name evidence="12" type="ORF">TMSB3V08_LOCUS4379</name>
</gene>
<comment type="similarity">
    <text evidence="2 10">Belongs to the fatty acyl-CoA reductase family.</text>
</comment>
<evidence type="ECO:0000256" key="10">
    <source>
        <dbReference type="RuleBase" id="RU363097"/>
    </source>
</evidence>
<dbReference type="PANTHER" id="PTHR11011:SF12">
    <property type="entry name" value="FATTY ACYL-COA REDUCTASE"/>
    <property type="match status" value="1"/>
</dbReference>
<dbReference type="SUPFAM" id="SSF51735">
    <property type="entry name" value="NAD(P)-binding Rossmann-fold domains"/>
    <property type="match status" value="1"/>
</dbReference>
<feature type="domain" description="Thioester reductase (TE)" evidence="11">
    <location>
        <begin position="21"/>
        <end position="297"/>
    </location>
</feature>
<dbReference type="InterPro" id="IPR026055">
    <property type="entry name" value="FAR"/>
</dbReference>
<reference evidence="12" key="1">
    <citation type="submission" date="2020-11" db="EMBL/GenBank/DDBJ databases">
        <authorList>
            <person name="Tran Van P."/>
        </authorList>
    </citation>
    <scope>NUCLEOTIDE SEQUENCE</scope>
</reference>
<comment type="catalytic activity">
    <reaction evidence="9 10">
        <text>a long-chain fatty acyl-CoA + 2 NADPH + 2 H(+) = a long-chain primary fatty alcohol + 2 NADP(+) + CoA</text>
        <dbReference type="Rhea" id="RHEA:52716"/>
        <dbReference type="ChEBI" id="CHEBI:15378"/>
        <dbReference type="ChEBI" id="CHEBI:57287"/>
        <dbReference type="ChEBI" id="CHEBI:57783"/>
        <dbReference type="ChEBI" id="CHEBI:58349"/>
        <dbReference type="ChEBI" id="CHEBI:77396"/>
        <dbReference type="ChEBI" id="CHEBI:83139"/>
        <dbReference type="EC" id="1.2.1.84"/>
    </reaction>
</comment>
<sequence length="462" mass="51934">MVDISEGSKIAEFYKGQTLFITGASGFMGKVLLEKILYACPGIVKIYILVRPKRGKSPQTRLEEMSKLPLFHRVRKERPHAFEKVVLVNGDVTMENLGLSSKDRTLLENEVTVVFHSAATLRLEAILKDAVEMNLNGTWRMLQLCKKMSRLKVLVHLSTAFCHCDYEELEERMYPCSVDPHDVMRCCQWMDPALLESITPSLISPHPNTYTFSKRLAEILVANEHPNLPVCGMCSDSTNVSAVCAVTPAWREPLPGWVDNLNGPIGLMVAAGKGVVRSVHLKGEYHSEVIPVDFAINGLLMLAAKVGSSSDREVEERVDGDRTSKEGEFAEKAEVKDVLKDGGEVEKSQERGCHWEDALRLSRLEEASTFQMALRQVTRSGHEEGQKVAFPVPELVDRIQLRAVNPPTATEDLKRLVEKVVSRRGEKVDWETIYRHFVKAHGRVSFNAKEAWPSCYVYTHHP</sequence>
<evidence type="ECO:0000256" key="6">
    <source>
        <dbReference type="ARBA" id="ARBA00022989"/>
    </source>
</evidence>
<proteinExistence type="inferred from homology"/>
<evidence type="ECO:0000259" key="11">
    <source>
        <dbReference type="Pfam" id="PF07993"/>
    </source>
</evidence>
<evidence type="ECO:0000256" key="9">
    <source>
        <dbReference type="ARBA" id="ARBA00052530"/>
    </source>
</evidence>
<dbReference type="InterPro" id="IPR013120">
    <property type="entry name" value="FAR_NAD-bd"/>
</dbReference>
<dbReference type="GO" id="GO:0102965">
    <property type="term" value="F:alcohol-forming long-chain fatty acyl-CoA reductase activity"/>
    <property type="evidence" value="ECO:0007669"/>
    <property type="project" value="UniProtKB-EC"/>
</dbReference>
<comment type="function">
    <text evidence="10">Catalyzes the reduction of fatty acyl-CoA to fatty alcohols.</text>
</comment>
<evidence type="ECO:0000256" key="7">
    <source>
        <dbReference type="ARBA" id="ARBA00023098"/>
    </source>
</evidence>
<accession>A0A7R9E5N9</accession>
<dbReference type="GO" id="GO:0035336">
    <property type="term" value="P:long-chain fatty-acyl-CoA metabolic process"/>
    <property type="evidence" value="ECO:0007669"/>
    <property type="project" value="TreeGrafter"/>
</dbReference>
<name>A0A7R9E5N9_9NEOP</name>
<evidence type="ECO:0000256" key="1">
    <source>
        <dbReference type="ARBA" id="ARBA00004141"/>
    </source>
</evidence>
<dbReference type="EMBL" id="OB793482">
    <property type="protein sequence ID" value="CAD7427540.1"/>
    <property type="molecule type" value="Genomic_DNA"/>
</dbReference>
<dbReference type="EC" id="1.2.1.84" evidence="10"/>
<dbReference type="CDD" id="cd05236">
    <property type="entry name" value="FAR-N_SDR_e"/>
    <property type="match status" value="1"/>
</dbReference>
<dbReference type="GO" id="GO:0016020">
    <property type="term" value="C:membrane"/>
    <property type="evidence" value="ECO:0007669"/>
    <property type="project" value="UniProtKB-SubCell"/>
</dbReference>
<dbReference type="AlphaFoldDB" id="A0A7R9E5N9"/>
<evidence type="ECO:0000256" key="8">
    <source>
        <dbReference type="ARBA" id="ARBA00023136"/>
    </source>
</evidence>
<dbReference type="FunFam" id="3.40.50.720:FF:000143">
    <property type="entry name" value="Fatty acyl-CoA reductase"/>
    <property type="match status" value="1"/>
</dbReference>
<dbReference type="InterPro" id="IPR036291">
    <property type="entry name" value="NAD(P)-bd_dom_sf"/>
</dbReference>
<dbReference type="Gene3D" id="3.40.50.720">
    <property type="entry name" value="NAD(P)-binding Rossmann-like Domain"/>
    <property type="match status" value="1"/>
</dbReference>
<keyword evidence="10" id="KW-0560">Oxidoreductase</keyword>
<keyword evidence="4" id="KW-0812">Transmembrane</keyword>
<keyword evidence="7 10" id="KW-0443">Lipid metabolism</keyword>
<keyword evidence="3 10" id="KW-0444">Lipid biosynthesis</keyword>
<dbReference type="GO" id="GO:0080019">
    <property type="term" value="F:alcohol-forming very long-chain fatty acyl-CoA reductase activity"/>
    <property type="evidence" value="ECO:0007669"/>
    <property type="project" value="InterPro"/>
</dbReference>
<comment type="subcellular location">
    <subcellularLocation>
        <location evidence="1">Membrane</location>
        <topology evidence="1">Multi-pass membrane protein</topology>
    </subcellularLocation>
</comment>
<evidence type="ECO:0000256" key="5">
    <source>
        <dbReference type="ARBA" id="ARBA00022857"/>
    </source>
</evidence>
<dbReference type="PANTHER" id="PTHR11011">
    <property type="entry name" value="MALE STERILITY PROTEIN 2-RELATED"/>
    <property type="match status" value="1"/>
</dbReference>
<protein>
    <recommendedName>
        <fullName evidence="10">Fatty acyl-CoA reductase</fullName>
        <ecNumber evidence="10">1.2.1.84</ecNumber>
    </recommendedName>
</protein>